<keyword evidence="4 5" id="KW-0472">Membrane</keyword>
<evidence type="ECO:0000256" key="4">
    <source>
        <dbReference type="ARBA" id="ARBA00023136"/>
    </source>
</evidence>
<feature type="transmembrane region" description="Helical" evidence="5">
    <location>
        <begin position="304"/>
        <end position="323"/>
    </location>
</feature>
<feature type="domain" description="TonB C-terminal" evidence="6">
    <location>
        <begin position="475"/>
        <end position="570"/>
    </location>
</feature>
<accession>A0ABV7J9U0</accession>
<dbReference type="Pfam" id="PF05569">
    <property type="entry name" value="Peptidase_M56"/>
    <property type="match status" value="1"/>
</dbReference>
<evidence type="ECO:0000259" key="6">
    <source>
        <dbReference type="PROSITE" id="PS52015"/>
    </source>
</evidence>
<gene>
    <name evidence="7" type="ORF">ACFODZ_05375</name>
</gene>
<dbReference type="InterPro" id="IPR037682">
    <property type="entry name" value="TonB_C"/>
</dbReference>
<protein>
    <submittedName>
        <fullName evidence="7">TonB family protein</fullName>
    </submittedName>
</protein>
<keyword evidence="2 5" id="KW-0812">Transmembrane</keyword>
<organism evidence="7 8">
    <name type="scientific">Marinicella sediminis</name>
    <dbReference type="NCBI Taxonomy" id="1792834"/>
    <lineage>
        <taxon>Bacteria</taxon>
        <taxon>Pseudomonadati</taxon>
        <taxon>Pseudomonadota</taxon>
        <taxon>Gammaproteobacteria</taxon>
        <taxon>Lysobacterales</taxon>
        <taxon>Marinicellaceae</taxon>
        <taxon>Marinicella</taxon>
    </lineage>
</organism>
<comment type="caution">
    <text evidence="7">The sequence shown here is derived from an EMBL/GenBank/DDBJ whole genome shotgun (WGS) entry which is preliminary data.</text>
</comment>
<name>A0ABV7J9U0_9GAMM</name>
<reference evidence="8" key="1">
    <citation type="journal article" date="2019" name="Int. J. Syst. Evol. Microbiol.">
        <title>The Global Catalogue of Microorganisms (GCM) 10K type strain sequencing project: providing services to taxonomists for standard genome sequencing and annotation.</title>
        <authorList>
            <consortium name="The Broad Institute Genomics Platform"/>
            <consortium name="The Broad Institute Genome Sequencing Center for Infectious Disease"/>
            <person name="Wu L."/>
            <person name="Ma J."/>
        </authorList>
    </citation>
    <scope>NUCLEOTIDE SEQUENCE [LARGE SCALE GENOMIC DNA]</scope>
    <source>
        <strain evidence="8">KCTC 42953</strain>
    </source>
</reference>
<dbReference type="InterPro" id="IPR008756">
    <property type="entry name" value="Peptidase_M56"/>
</dbReference>
<dbReference type="NCBIfam" id="TIGR01352">
    <property type="entry name" value="tonB_Cterm"/>
    <property type="match status" value="1"/>
</dbReference>
<dbReference type="Pfam" id="PF03544">
    <property type="entry name" value="TonB_C"/>
    <property type="match status" value="1"/>
</dbReference>
<evidence type="ECO:0000256" key="3">
    <source>
        <dbReference type="ARBA" id="ARBA00022989"/>
    </source>
</evidence>
<dbReference type="EMBL" id="JBHRTS010000003">
    <property type="protein sequence ID" value="MFC3193664.1"/>
    <property type="molecule type" value="Genomic_DNA"/>
</dbReference>
<keyword evidence="8" id="KW-1185">Reference proteome</keyword>
<keyword evidence="3 5" id="KW-1133">Transmembrane helix</keyword>
<dbReference type="PROSITE" id="PS52015">
    <property type="entry name" value="TONB_CTD"/>
    <property type="match status" value="1"/>
</dbReference>
<dbReference type="SUPFAM" id="SSF74653">
    <property type="entry name" value="TolA/TonB C-terminal domain"/>
    <property type="match status" value="1"/>
</dbReference>
<dbReference type="Proteomes" id="UP001595533">
    <property type="component" value="Unassembled WGS sequence"/>
</dbReference>
<proteinExistence type="predicted"/>
<dbReference type="Gene3D" id="3.30.2010.10">
    <property type="entry name" value="Metalloproteases ('zincins'), catalytic domain"/>
    <property type="match status" value="1"/>
</dbReference>
<dbReference type="InterPro" id="IPR006260">
    <property type="entry name" value="TonB/TolA_C"/>
</dbReference>
<dbReference type="PANTHER" id="PTHR34978">
    <property type="entry name" value="POSSIBLE SENSOR-TRANSDUCER PROTEIN BLAR"/>
    <property type="match status" value="1"/>
</dbReference>
<dbReference type="InterPro" id="IPR052173">
    <property type="entry name" value="Beta-lactam_resp_regulator"/>
</dbReference>
<feature type="transmembrane region" description="Helical" evidence="5">
    <location>
        <begin position="46"/>
        <end position="68"/>
    </location>
</feature>
<evidence type="ECO:0000256" key="1">
    <source>
        <dbReference type="ARBA" id="ARBA00004167"/>
    </source>
</evidence>
<dbReference type="RefSeq" id="WP_077411528.1">
    <property type="nucleotide sequence ID" value="NZ_JBHRTS010000003.1"/>
</dbReference>
<evidence type="ECO:0000256" key="2">
    <source>
        <dbReference type="ARBA" id="ARBA00022692"/>
    </source>
</evidence>
<comment type="subcellular location">
    <subcellularLocation>
        <location evidence="1">Membrane</location>
        <topology evidence="1">Single-pass membrane protein</topology>
    </subcellularLocation>
</comment>
<dbReference type="PANTHER" id="PTHR34978:SF3">
    <property type="entry name" value="SLR0241 PROTEIN"/>
    <property type="match status" value="1"/>
</dbReference>
<feature type="transmembrane region" description="Helical" evidence="5">
    <location>
        <begin position="12"/>
        <end position="34"/>
    </location>
</feature>
<feature type="transmembrane region" description="Helical" evidence="5">
    <location>
        <begin position="103"/>
        <end position="122"/>
    </location>
</feature>
<dbReference type="Gene3D" id="3.30.1150.10">
    <property type="match status" value="1"/>
</dbReference>
<evidence type="ECO:0000313" key="8">
    <source>
        <dbReference type="Proteomes" id="UP001595533"/>
    </source>
</evidence>
<dbReference type="CDD" id="cd07341">
    <property type="entry name" value="M56_BlaR1_MecR1_like"/>
    <property type="match status" value="1"/>
</dbReference>
<evidence type="ECO:0000256" key="5">
    <source>
        <dbReference type="SAM" id="Phobius"/>
    </source>
</evidence>
<evidence type="ECO:0000313" key="7">
    <source>
        <dbReference type="EMBL" id="MFC3193664.1"/>
    </source>
</evidence>
<sequence>MNFVDLHAAISSIGWSLIHFLWQGTLITLTYWIITRSIQSIHVKYWTGMSLVVISLLVPLTNSIQISAQQNTSEYLMLSHSVTPAFQQINTEHLLLYLVESGLPYFVMLWGLTVLFLSFRLIKSWIKLAAIKHDCQPDDSRKLKQIVKNIAIKLDLPSIPMLKVSQAVLVPAAYGLFKPTVLLPLSLISQIPQNQLEAIIKHELCHLKRNDFVHNIIQLCADILLFFHPGIRWMNNDIRHIREQCCDQMVLTHETEAITYARALTNIASYTSGLDMKHSVHLGINDGMLLNRVKILLHNKSNQSSLMIFLPLLMMIAFMFMVLQPAQNQEVNAIGSEDSLFSNNPSPVISEQKSPHSLKKSMGLYPFYPSLNQSRVQTPATPLLSEPTAMDNNSISHTINDISNELTIHSAQAIPEREELMLMNTAITTPAIDLANDLSFAPVVTNTLNMTSAASVETKPANGGSTQVLSSFSGHNSIMPKFKRYLDPVYPQNFWFNQIEQDVIATFKIRANGKAYDISVSSQKNDYVAFEQEVVKAIKKWKFDPDSLNNSTLQRTYQQMFSFAISEEVQKNCKLSQTGSRLKKPMPCNK</sequence>